<evidence type="ECO:0000256" key="3">
    <source>
        <dbReference type="ARBA" id="ARBA00022801"/>
    </source>
</evidence>
<name>A0ABY3W5N3_9MICC</name>
<evidence type="ECO:0000256" key="4">
    <source>
        <dbReference type="ARBA" id="ARBA00049366"/>
    </source>
</evidence>
<sequence length="323" mass="32923">MPQISVLATGGTIASRQDSRGASVASQGVQDLLAGVAGGATEVVSRDIFQLGSYLLDHTHLRHIAEEVALEVARDDVDGVVLTHGTDTMEETAYLLDLVHSSAKPVVLTGAQRPADAADTDGPSNLRDAIAVAAAAEARGTGVSIAFAGQVFAARATRKAHTVAPAPFRTMDGGPMGRVGADDVRFMFRPVRPPALPLPPASFDSTRVDVVSLHPGADASLARAAVDAGAKGVIIAGTGVGNGNHRILEWVEEAVGAGIAVGLSTRVPEGPVVPFYGNGGGADLVGAGALPLGSLPLFHARLLLALLLSHGDTPAPDMLTPYI</sequence>
<comment type="catalytic activity">
    <reaction evidence="4">
        <text>L-asparagine + H2O = L-aspartate + NH4(+)</text>
        <dbReference type="Rhea" id="RHEA:21016"/>
        <dbReference type="ChEBI" id="CHEBI:15377"/>
        <dbReference type="ChEBI" id="CHEBI:28938"/>
        <dbReference type="ChEBI" id="CHEBI:29991"/>
        <dbReference type="ChEBI" id="CHEBI:58048"/>
        <dbReference type="EC" id="3.5.1.1"/>
    </reaction>
</comment>
<dbReference type="Pfam" id="PF17763">
    <property type="entry name" value="Asparaginase_C"/>
    <property type="match status" value="1"/>
</dbReference>
<evidence type="ECO:0000259" key="7">
    <source>
        <dbReference type="Pfam" id="PF00710"/>
    </source>
</evidence>
<dbReference type="PROSITE" id="PS00144">
    <property type="entry name" value="ASN_GLN_ASE_1"/>
    <property type="match status" value="1"/>
</dbReference>
<proteinExistence type="inferred from homology"/>
<dbReference type="PANTHER" id="PTHR11707">
    <property type="entry name" value="L-ASPARAGINASE"/>
    <property type="match status" value="1"/>
</dbReference>
<comment type="similarity">
    <text evidence="1">Belongs to the asparaginase 1 family.</text>
</comment>
<dbReference type="InterPro" id="IPR006034">
    <property type="entry name" value="Asparaginase/glutaminase-like"/>
</dbReference>
<dbReference type="InterPro" id="IPR036152">
    <property type="entry name" value="Asp/glu_Ase-like_sf"/>
</dbReference>
<dbReference type="EMBL" id="CP093326">
    <property type="protein sequence ID" value="UNK45585.1"/>
    <property type="molecule type" value="Genomic_DNA"/>
</dbReference>
<reference evidence="9 10" key="1">
    <citation type="submission" date="2022-03" db="EMBL/GenBank/DDBJ databases">
        <title>Isotopic signatures of nitrous oxide derived from detoxification processes.</title>
        <authorList>
            <person name="Behrendt U."/>
            <person name="Buchen C."/>
            <person name="Well R."/>
            <person name="Ulrich A."/>
            <person name="Rohe L."/>
            <person name="Kolb S."/>
            <person name="Schloter M."/>
            <person name="Horn M.A."/>
            <person name="Augustin J."/>
        </authorList>
    </citation>
    <scope>NUCLEOTIDE SEQUENCE [LARGE SCALE GENOMIC DNA]</scope>
    <source>
        <strain evidence="9 10">S4-C24</strain>
    </source>
</reference>
<dbReference type="SFLD" id="SFLDS00057">
    <property type="entry name" value="Glutaminase/Asparaginase"/>
    <property type="match status" value="1"/>
</dbReference>
<evidence type="ECO:0000256" key="6">
    <source>
        <dbReference type="PROSITE-ProRule" id="PRU10100"/>
    </source>
</evidence>
<dbReference type="Pfam" id="PF00710">
    <property type="entry name" value="Asparaginase"/>
    <property type="match status" value="1"/>
</dbReference>
<evidence type="ECO:0000313" key="10">
    <source>
        <dbReference type="Proteomes" id="UP000829069"/>
    </source>
</evidence>
<evidence type="ECO:0000256" key="5">
    <source>
        <dbReference type="PROSITE-ProRule" id="PRU10099"/>
    </source>
</evidence>
<dbReference type="CDD" id="cd08964">
    <property type="entry name" value="L-asparaginase_II"/>
    <property type="match status" value="1"/>
</dbReference>
<dbReference type="Gene3D" id="3.40.50.1170">
    <property type="entry name" value="L-asparaginase, N-terminal domain"/>
    <property type="match status" value="1"/>
</dbReference>
<keyword evidence="3" id="KW-0378">Hydrolase</keyword>
<feature type="domain" description="Asparaginase/glutaminase C-terminal" evidence="8">
    <location>
        <begin position="207"/>
        <end position="314"/>
    </location>
</feature>
<dbReference type="InterPro" id="IPR027474">
    <property type="entry name" value="L-asparaginase_N"/>
</dbReference>
<protein>
    <recommendedName>
        <fullName evidence="2">asparaginase</fullName>
        <ecNumber evidence="2">3.5.1.1</ecNumber>
    </recommendedName>
</protein>
<gene>
    <name evidence="9" type="ORF">MNQ99_16970</name>
</gene>
<dbReference type="Gene3D" id="3.40.50.40">
    <property type="match status" value="1"/>
</dbReference>
<dbReference type="RefSeq" id="WP_241913780.1">
    <property type="nucleotide sequence ID" value="NZ_CP093326.1"/>
</dbReference>
<dbReference type="InterPro" id="IPR020827">
    <property type="entry name" value="Asparaginase/glutaminase_AS1"/>
</dbReference>
<feature type="domain" description="L-asparaginase N-terminal" evidence="7">
    <location>
        <begin position="4"/>
        <end position="189"/>
    </location>
</feature>
<keyword evidence="10" id="KW-1185">Reference proteome</keyword>
<evidence type="ECO:0000313" key="9">
    <source>
        <dbReference type="EMBL" id="UNK45585.1"/>
    </source>
</evidence>
<evidence type="ECO:0000256" key="2">
    <source>
        <dbReference type="ARBA" id="ARBA00012920"/>
    </source>
</evidence>
<dbReference type="Proteomes" id="UP000829069">
    <property type="component" value="Chromosome"/>
</dbReference>
<dbReference type="SUPFAM" id="SSF53774">
    <property type="entry name" value="Glutaminase/Asparaginase"/>
    <property type="match status" value="1"/>
</dbReference>
<dbReference type="SMART" id="SM00870">
    <property type="entry name" value="Asparaginase"/>
    <property type="match status" value="1"/>
</dbReference>
<dbReference type="InterPro" id="IPR027475">
    <property type="entry name" value="Asparaginase/glutaminase_AS2"/>
</dbReference>
<evidence type="ECO:0000259" key="8">
    <source>
        <dbReference type="Pfam" id="PF17763"/>
    </source>
</evidence>
<dbReference type="EC" id="3.5.1.1" evidence="2"/>
<dbReference type="InterPro" id="IPR040919">
    <property type="entry name" value="Asparaginase_C"/>
</dbReference>
<organism evidence="9 10">
    <name type="scientific">Arthrobacter sulfonylureivorans</name>
    <dbReference type="NCBI Taxonomy" id="2486855"/>
    <lineage>
        <taxon>Bacteria</taxon>
        <taxon>Bacillati</taxon>
        <taxon>Actinomycetota</taxon>
        <taxon>Actinomycetes</taxon>
        <taxon>Micrococcales</taxon>
        <taxon>Micrococcaceae</taxon>
        <taxon>Arthrobacter</taxon>
    </lineage>
</organism>
<dbReference type="PANTHER" id="PTHR11707:SF28">
    <property type="entry name" value="60 KDA LYSOPHOSPHOLIPASE"/>
    <property type="match status" value="1"/>
</dbReference>
<dbReference type="InterPro" id="IPR037152">
    <property type="entry name" value="L-asparaginase_N_sf"/>
</dbReference>
<feature type="active site" evidence="5">
    <location>
        <position position="12"/>
    </location>
</feature>
<accession>A0ABY3W5N3</accession>
<dbReference type="InterPro" id="IPR004550">
    <property type="entry name" value="AsnASE_II"/>
</dbReference>
<dbReference type="PIRSF" id="PIRSF500176">
    <property type="entry name" value="L_ASNase"/>
    <property type="match status" value="1"/>
</dbReference>
<feature type="active site" evidence="6">
    <location>
        <position position="86"/>
    </location>
</feature>
<dbReference type="PRINTS" id="PR00139">
    <property type="entry name" value="ASNGLNASE"/>
</dbReference>
<dbReference type="InterPro" id="IPR027473">
    <property type="entry name" value="L-asparaginase_C"/>
</dbReference>
<dbReference type="PROSITE" id="PS51732">
    <property type="entry name" value="ASN_GLN_ASE_3"/>
    <property type="match status" value="1"/>
</dbReference>
<dbReference type="PIRSF" id="PIRSF001220">
    <property type="entry name" value="L-ASNase_gatD"/>
    <property type="match status" value="1"/>
</dbReference>
<evidence type="ECO:0000256" key="1">
    <source>
        <dbReference type="ARBA" id="ARBA00010518"/>
    </source>
</evidence>
<dbReference type="PROSITE" id="PS00917">
    <property type="entry name" value="ASN_GLN_ASE_2"/>
    <property type="match status" value="1"/>
</dbReference>